<dbReference type="GO" id="GO:0008270">
    <property type="term" value="F:zinc ion binding"/>
    <property type="evidence" value="ECO:0007669"/>
    <property type="project" value="UniProtKB-KW"/>
</dbReference>
<feature type="coiled-coil region" evidence="6">
    <location>
        <begin position="222"/>
        <end position="271"/>
    </location>
</feature>
<gene>
    <name evidence="10" type="primary">LOC111118816</name>
</gene>
<evidence type="ECO:0000313" key="9">
    <source>
        <dbReference type="Proteomes" id="UP000694844"/>
    </source>
</evidence>
<dbReference type="CDD" id="cd19757">
    <property type="entry name" value="Bbox1"/>
    <property type="match status" value="1"/>
</dbReference>
<sequence length="633" mass="72541">MACSAKYTDKEDSLVCSICFEKFKTPRYLPCKHSFCQDCLYSYIVSQLDSTEPRLGILCPLCREFIPNVCGSTSPEEWIMQFPQNHVLEKHVNSTGQIHCEACLRDNIKEEAIDFCFSCNEKLCANCTKYHRRNLLTRDHKVVPLTETERGGLEPYFDQGEICGKHHGRPIEYFCDDHLEPCCTTCVCTTHRICRQVKTVEETALFLKEGQKENFDAIFDYVEILEEKLSHAKLKQEMLTRQLEDKADEISDDTEKMFDDAIKQLQHLKDQCLKNMATGVKKAKEKYEKVIQKLTDGIHCAKYCSKSIGESRMKADASKLVVMYHTGLKCFEGLKRCDFTRVKIDLEHEKPDILEDIMDLSIVSDVKFLEKSLIGRVYLRCISEISLEGKFVRDGTFQADGTFIFSTIGCKPCQNKPNCKDDCFIYHKSGMQSKRIQSRPEPFGVAVKSGTTFIASSAEKYIQKLSYFSTLLSNEINTRCNLKMFGIAFLQENIYMACNDRIIKMPKHGGPFHYQTTYRTGTQVKHIASTKSHVVYSKRNTNEVVAMDANGQTVWRYTSPCLKSPCGIGVDGEDNIYVAGKESDNIHVLTKDGKVIQVIEDITRPDFMKVDNEKKVCFVCTKRKYLKVYEMIY</sequence>
<dbReference type="InterPro" id="IPR017907">
    <property type="entry name" value="Znf_RING_CS"/>
</dbReference>
<dbReference type="PROSITE" id="PS50089">
    <property type="entry name" value="ZF_RING_2"/>
    <property type="match status" value="1"/>
</dbReference>
<dbReference type="InterPro" id="IPR000315">
    <property type="entry name" value="Znf_B-box"/>
</dbReference>
<keyword evidence="3 5" id="KW-0863">Zinc-finger</keyword>
<dbReference type="InterPro" id="IPR011042">
    <property type="entry name" value="6-blade_b-propeller_TolB-like"/>
</dbReference>
<evidence type="ECO:0000256" key="3">
    <source>
        <dbReference type="ARBA" id="ARBA00022771"/>
    </source>
</evidence>
<keyword evidence="1" id="KW-0597">Phosphoprotein</keyword>
<name>A0A8B8CEF2_CRAVI</name>
<organism evidence="9 10">
    <name type="scientific">Crassostrea virginica</name>
    <name type="common">Eastern oyster</name>
    <dbReference type="NCBI Taxonomy" id="6565"/>
    <lineage>
        <taxon>Eukaryota</taxon>
        <taxon>Metazoa</taxon>
        <taxon>Spiralia</taxon>
        <taxon>Lophotrochozoa</taxon>
        <taxon>Mollusca</taxon>
        <taxon>Bivalvia</taxon>
        <taxon>Autobranchia</taxon>
        <taxon>Pteriomorphia</taxon>
        <taxon>Ostreida</taxon>
        <taxon>Ostreoidea</taxon>
        <taxon>Ostreidae</taxon>
        <taxon>Crassostrea</taxon>
    </lineage>
</organism>
<dbReference type="Gene3D" id="3.30.160.60">
    <property type="entry name" value="Classic Zinc Finger"/>
    <property type="match status" value="1"/>
</dbReference>
<dbReference type="PROSITE" id="PS00518">
    <property type="entry name" value="ZF_RING_1"/>
    <property type="match status" value="1"/>
</dbReference>
<evidence type="ECO:0000256" key="4">
    <source>
        <dbReference type="ARBA" id="ARBA00022833"/>
    </source>
</evidence>
<dbReference type="PROSITE" id="PS50119">
    <property type="entry name" value="ZF_BBOX"/>
    <property type="match status" value="1"/>
</dbReference>
<dbReference type="Pfam" id="PF13445">
    <property type="entry name" value="zf-RING_UBOX"/>
    <property type="match status" value="1"/>
</dbReference>
<dbReference type="SUPFAM" id="SSF57850">
    <property type="entry name" value="RING/U-box"/>
    <property type="match status" value="1"/>
</dbReference>
<dbReference type="SMART" id="SM00336">
    <property type="entry name" value="BBOX"/>
    <property type="match status" value="1"/>
</dbReference>
<keyword evidence="6" id="KW-0175">Coiled coil</keyword>
<keyword evidence="9" id="KW-1185">Reference proteome</keyword>
<dbReference type="KEGG" id="cvn:111118816"/>
<evidence type="ECO:0000256" key="1">
    <source>
        <dbReference type="ARBA" id="ARBA00022553"/>
    </source>
</evidence>
<evidence type="ECO:0000259" key="7">
    <source>
        <dbReference type="PROSITE" id="PS50089"/>
    </source>
</evidence>
<reference evidence="10" key="1">
    <citation type="submission" date="2025-08" db="UniProtKB">
        <authorList>
            <consortium name="RefSeq"/>
        </authorList>
    </citation>
    <scope>IDENTIFICATION</scope>
    <source>
        <tissue evidence="10">Whole sample</tissue>
    </source>
</reference>
<dbReference type="PANTHER" id="PTHR25462:SF296">
    <property type="entry name" value="MEIOTIC P26, ISOFORM F"/>
    <property type="match status" value="1"/>
</dbReference>
<keyword evidence="2" id="KW-0479">Metal-binding</keyword>
<feature type="domain" description="B box-type" evidence="8">
    <location>
        <begin position="95"/>
        <end position="145"/>
    </location>
</feature>
<dbReference type="InterPro" id="IPR001841">
    <property type="entry name" value="Znf_RING"/>
</dbReference>
<protein>
    <submittedName>
        <fullName evidence="10">E3 ubiquitin-protein ligase Midline-1-like</fullName>
    </submittedName>
</protein>
<dbReference type="GeneID" id="111118816"/>
<evidence type="ECO:0000259" key="8">
    <source>
        <dbReference type="PROSITE" id="PS50119"/>
    </source>
</evidence>
<accession>A0A8B8CEF2</accession>
<dbReference type="Gene3D" id="3.30.40.10">
    <property type="entry name" value="Zinc/RING finger domain, C3HC4 (zinc finger)"/>
    <property type="match status" value="1"/>
</dbReference>
<keyword evidence="4" id="KW-0862">Zinc</keyword>
<evidence type="ECO:0000256" key="6">
    <source>
        <dbReference type="SAM" id="Coils"/>
    </source>
</evidence>
<feature type="domain" description="RING-type" evidence="7">
    <location>
        <begin position="16"/>
        <end position="63"/>
    </location>
</feature>
<dbReference type="PANTHER" id="PTHR25462">
    <property type="entry name" value="BONUS, ISOFORM C-RELATED"/>
    <property type="match status" value="1"/>
</dbReference>
<dbReference type="InterPro" id="IPR013083">
    <property type="entry name" value="Znf_RING/FYVE/PHD"/>
</dbReference>
<dbReference type="Proteomes" id="UP000694844">
    <property type="component" value="Chromosome 2"/>
</dbReference>
<evidence type="ECO:0000256" key="5">
    <source>
        <dbReference type="PROSITE-ProRule" id="PRU00024"/>
    </source>
</evidence>
<dbReference type="SUPFAM" id="SSF101898">
    <property type="entry name" value="NHL repeat"/>
    <property type="match status" value="1"/>
</dbReference>
<dbReference type="InterPro" id="IPR047153">
    <property type="entry name" value="TRIM45/56/19-like"/>
</dbReference>
<proteinExistence type="predicted"/>
<dbReference type="RefSeq" id="XP_022314157.1">
    <property type="nucleotide sequence ID" value="XM_022458449.1"/>
</dbReference>
<dbReference type="Gene3D" id="2.120.10.30">
    <property type="entry name" value="TolB, C-terminal domain"/>
    <property type="match status" value="1"/>
</dbReference>
<dbReference type="OrthoDB" id="10066958at2759"/>
<dbReference type="SMART" id="SM00184">
    <property type="entry name" value="RING"/>
    <property type="match status" value="1"/>
</dbReference>
<evidence type="ECO:0000256" key="2">
    <source>
        <dbReference type="ARBA" id="ARBA00022723"/>
    </source>
</evidence>
<evidence type="ECO:0000313" key="10">
    <source>
        <dbReference type="RefSeq" id="XP_022314157.1"/>
    </source>
</evidence>
<dbReference type="InterPro" id="IPR027370">
    <property type="entry name" value="Znf-RING_euk"/>
</dbReference>
<dbReference type="AlphaFoldDB" id="A0A8B8CEF2"/>